<feature type="domain" description="HTH merR-type" evidence="5">
    <location>
        <begin position="12"/>
        <end position="81"/>
    </location>
</feature>
<gene>
    <name evidence="6" type="ORF">CJO09_05485</name>
</gene>
<evidence type="ECO:0000256" key="4">
    <source>
        <dbReference type="ARBA" id="ARBA00023163"/>
    </source>
</evidence>
<keyword evidence="3" id="KW-0238">DNA-binding</keyword>
<keyword evidence="7" id="KW-1185">Reference proteome</keyword>
<dbReference type="PANTHER" id="PTHR30204">
    <property type="entry name" value="REDOX-CYCLING DRUG-SENSING TRANSCRIPTIONAL ACTIVATOR SOXR"/>
    <property type="match status" value="1"/>
</dbReference>
<proteinExistence type="predicted"/>
<dbReference type="Gene3D" id="1.10.1660.10">
    <property type="match status" value="1"/>
</dbReference>
<dbReference type="Pfam" id="PF13411">
    <property type="entry name" value="MerR_1"/>
    <property type="match status" value="1"/>
</dbReference>
<sequence length="321" mass="35062">MTQNDSSPKSEGYRSGTAARLTGVPVETLRVWERRYKVVGPRVSPRGQRLYSNEDIQRLTLIKQLVDGGYPIGSIAHLPTAGLQSMRSAPEKPTKTYHVGIAGAFVASPNVIEALKHSALRVTCHTMIPAEAATLFKDAHIEAVIVELPTLTDDTPNVVSRIQQACDASQAIVLYRFAPGKVVRRLRQNGIKVARATSDPHEVAALCQTLLHSNSQPSPVISSNLSSNDTPPAPRFNAETLSQFLAASNNPYCECPRHLIELILSLNSFEQYSAECVNRSPQDAALHRDLQRTAGQARSLLENALDRLADVEGWRRESAAA</sequence>
<comment type="caution">
    <text evidence="6">The sequence shown here is derived from an EMBL/GenBank/DDBJ whole genome shotgun (WGS) entry which is preliminary data.</text>
</comment>
<dbReference type="SUPFAM" id="SSF46955">
    <property type="entry name" value="Putative DNA-binding domain"/>
    <property type="match status" value="1"/>
</dbReference>
<name>A0ABX9MX89_9BURK</name>
<reference evidence="6 7" key="1">
    <citation type="submission" date="2017-08" db="EMBL/GenBank/DDBJ databases">
        <title>Pusillimonas indicus sp. nov., a member of the family Alcaligenaceae isolated from surface seawater.</title>
        <authorList>
            <person name="Li J."/>
        </authorList>
    </citation>
    <scope>NUCLEOTIDE SEQUENCE [LARGE SCALE GENOMIC DNA]</scope>
    <source>
        <strain evidence="6 7">17-4A</strain>
    </source>
</reference>
<keyword evidence="4" id="KW-0804">Transcription</keyword>
<evidence type="ECO:0000313" key="7">
    <source>
        <dbReference type="Proteomes" id="UP000266483"/>
    </source>
</evidence>
<dbReference type="InterPro" id="IPR047057">
    <property type="entry name" value="MerR_fam"/>
</dbReference>
<dbReference type="PROSITE" id="PS50937">
    <property type="entry name" value="HTH_MERR_2"/>
    <property type="match status" value="1"/>
</dbReference>
<dbReference type="SMART" id="SM00422">
    <property type="entry name" value="HTH_MERR"/>
    <property type="match status" value="1"/>
</dbReference>
<accession>A0ABX9MX89</accession>
<dbReference type="PANTHER" id="PTHR30204:SF69">
    <property type="entry name" value="MERR-FAMILY TRANSCRIPTIONAL REGULATOR"/>
    <property type="match status" value="1"/>
</dbReference>
<dbReference type="RefSeq" id="WP_119441472.1">
    <property type="nucleotide sequence ID" value="NZ_CP170494.1"/>
</dbReference>
<evidence type="ECO:0000313" key="6">
    <source>
        <dbReference type="EMBL" id="RII83066.1"/>
    </source>
</evidence>
<organism evidence="6 7">
    <name type="scientific">Neopusillimonas maritima</name>
    <dbReference type="NCBI Taxonomy" id="2026239"/>
    <lineage>
        <taxon>Bacteria</taxon>
        <taxon>Pseudomonadati</taxon>
        <taxon>Pseudomonadota</taxon>
        <taxon>Betaproteobacteria</taxon>
        <taxon>Burkholderiales</taxon>
        <taxon>Alcaligenaceae</taxon>
        <taxon>Neopusillimonas</taxon>
    </lineage>
</organism>
<protein>
    <recommendedName>
        <fullName evidence="5">HTH merR-type domain-containing protein</fullName>
    </recommendedName>
</protein>
<dbReference type="Proteomes" id="UP000266483">
    <property type="component" value="Unassembled WGS sequence"/>
</dbReference>
<dbReference type="CDD" id="cd01104">
    <property type="entry name" value="HTH_MlrA-CarA"/>
    <property type="match status" value="1"/>
</dbReference>
<evidence type="ECO:0000256" key="2">
    <source>
        <dbReference type="ARBA" id="ARBA00023015"/>
    </source>
</evidence>
<dbReference type="EMBL" id="NQOU01000002">
    <property type="protein sequence ID" value="RII83066.1"/>
    <property type="molecule type" value="Genomic_DNA"/>
</dbReference>
<evidence type="ECO:0000256" key="3">
    <source>
        <dbReference type="ARBA" id="ARBA00023125"/>
    </source>
</evidence>
<evidence type="ECO:0000256" key="1">
    <source>
        <dbReference type="ARBA" id="ARBA00022491"/>
    </source>
</evidence>
<keyword evidence="2" id="KW-0805">Transcription regulation</keyword>
<dbReference type="InterPro" id="IPR000551">
    <property type="entry name" value="MerR-type_HTH_dom"/>
</dbReference>
<evidence type="ECO:0000259" key="5">
    <source>
        <dbReference type="PROSITE" id="PS50937"/>
    </source>
</evidence>
<dbReference type="InterPro" id="IPR009061">
    <property type="entry name" value="DNA-bd_dom_put_sf"/>
</dbReference>
<keyword evidence="1" id="KW-0678">Repressor</keyword>